<organism evidence="2 3">
    <name type="scientific">Candidula unifasciata</name>
    <dbReference type="NCBI Taxonomy" id="100452"/>
    <lineage>
        <taxon>Eukaryota</taxon>
        <taxon>Metazoa</taxon>
        <taxon>Spiralia</taxon>
        <taxon>Lophotrochozoa</taxon>
        <taxon>Mollusca</taxon>
        <taxon>Gastropoda</taxon>
        <taxon>Heterobranchia</taxon>
        <taxon>Euthyneura</taxon>
        <taxon>Panpulmonata</taxon>
        <taxon>Eupulmonata</taxon>
        <taxon>Stylommatophora</taxon>
        <taxon>Helicina</taxon>
        <taxon>Helicoidea</taxon>
        <taxon>Geomitridae</taxon>
        <taxon>Candidula</taxon>
    </lineage>
</organism>
<comment type="caution">
    <text evidence="2">The sequence shown here is derived from an EMBL/GenBank/DDBJ whole genome shotgun (WGS) entry which is preliminary data.</text>
</comment>
<keyword evidence="3" id="KW-1185">Reference proteome</keyword>
<accession>A0A8S4A1W6</accession>
<evidence type="ECO:0000256" key="1">
    <source>
        <dbReference type="SAM" id="Phobius"/>
    </source>
</evidence>
<keyword evidence="1" id="KW-0472">Membrane</keyword>
<reference evidence="2" key="1">
    <citation type="submission" date="2021-04" db="EMBL/GenBank/DDBJ databases">
        <authorList>
            <consortium name="Molecular Ecology Group"/>
        </authorList>
    </citation>
    <scope>NUCLEOTIDE SEQUENCE</scope>
</reference>
<proteinExistence type="predicted"/>
<keyword evidence="1" id="KW-1133">Transmembrane helix</keyword>
<dbReference type="Proteomes" id="UP000678393">
    <property type="component" value="Unassembled WGS sequence"/>
</dbReference>
<evidence type="ECO:0000313" key="3">
    <source>
        <dbReference type="Proteomes" id="UP000678393"/>
    </source>
</evidence>
<dbReference type="AlphaFoldDB" id="A0A8S4A1W6"/>
<evidence type="ECO:0000313" key="2">
    <source>
        <dbReference type="EMBL" id="CAG5133935.1"/>
    </source>
</evidence>
<gene>
    <name evidence="2" type="ORF">CUNI_LOCUS19493</name>
</gene>
<name>A0A8S4A1W6_9EUPU</name>
<dbReference type="EMBL" id="CAJHNH020006623">
    <property type="protein sequence ID" value="CAG5133935.1"/>
    <property type="molecule type" value="Genomic_DNA"/>
</dbReference>
<keyword evidence="1" id="KW-0812">Transmembrane</keyword>
<feature type="transmembrane region" description="Helical" evidence="1">
    <location>
        <begin position="45"/>
        <end position="66"/>
    </location>
</feature>
<sequence>MQYRAQSVNGIRLSQSLSKSFRPQDSVPADSVIKTERKLWNVGHIIGQGGFGLIYLGIILPMYVLLKLVELGPCELSFFTGSISIAYIVYSVVFATSHIQVST</sequence>
<protein>
    <submittedName>
        <fullName evidence="2">Uncharacterized protein</fullName>
    </submittedName>
</protein>
<feature type="transmembrane region" description="Helical" evidence="1">
    <location>
        <begin position="78"/>
        <end position="99"/>
    </location>
</feature>